<name>A0A5C8NVH2_9BURK</name>
<accession>A0A5C8NVH2</accession>
<dbReference type="Gene3D" id="3.40.190.10">
    <property type="entry name" value="Periplasmic binding protein-like II"/>
    <property type="match status" value="1"/>
</dbReference>
<evidence type="ECO:0000313" key="4">
    <source>
        <dbReference type="Proteomes" id="UP000321548"/>
    </source>
</evidence>
<dbReference type="InterPro" id="IPR005064">
    <property type="entry name" value="BUG"/>
</dbReference>
<keyword evidence="2" id="KW-0732">Signal</keyword>
<dbReference type="InterPro" id="IPR042100">
    <property type="entry name" value="Bug_dom1"/>
</dbReference>
<feature type="signal peptide" evidence="2">
    <location>
        <begin position="1"/>
        <end position="32"/>
    </location>
</feature>
<dbReference type="PANTHER" id="PTHR42928">
    <property type="entry name" value="TRICARBOXYLATE-BINDING PROTEIN"/>
    <property type="match status" value="1"/>
</dbReference>
<evidence type="ECO:0000313" key="3">
    <source>
        <dbReference type="EMBL" id="TXL65215.1"/>
    </source>
</evidence>
<evidence type="ECO:0000256" key="2">
    <source>
        <dbReference type="SAM" id="SignalP"/>
    </source>
</evidence>
<dbReference type="PIRSF" id="PIRSF017082">
    <property type="entry name" value="YflP"/>
    <property type="match status" value="1"/>
</dbReference>
<keyword evidence="4" id="KW-1185">Reference proteome</keyword>
<dbReference type="AlphaFoldDB" id="A0A5C8NVH2"/>
<comment type="caution">
    <text evidence="3">The sequence shown here is derived from an EMBL/GenBank/DDBJ whole genome shotgun (WGS) entry which is preliminary data.</text>
</comment>
<sequence>MNLPVRHRVATLSRRRFLAMAAALGAAPKASAANDFPSRAIRILVGFSAGSPSDLLARGVAEKMQNHLGQPVVVENKPGAGGIIAARSLLSAPADGYTLLVVSAAHAAAPVVTRNLGFDPVRDLAGITRIANVPSLLVVSPALGVKSLAELLGRMREAPGKLNFSSPGKGSANHFAGEYMLAEAGVEAIHIPYRGVPEAVSAVMAGDSQFSFVPIPNALPLIASGKLLALATSTGERSKVAPDLPTVAEAGISGYRFDPWFGLLASAGVPGEARATLIAAAVKSLSSPDLASRFGTAGAEISALPGRRFDEYIEKEIAKFRYIATRAKIEPT</sequence>
<dbReference type="Pfam" id="PF03401">
    <property type="entry name" value="TctC"/>
    <property type="match status" value="1"/>
</dbReference>
<organism evidence="3 4">
    <name type="scientific">Zeimonas arvi</name>
    <dbReference type="NCBI Taxonomy" id="2498847"/>
    <lineage>
        <taxon>Bacteria</taxon>
        <taxon>Pseudomonadati</taxon>
        <taxon>Pseudomonadota</taxon>
        <taxon>Betaproteobacteria</taxon>
        <taxon>Burkholderiales</taxon>
        <taxon>Burkholderiaceae</taxon>
        <taxon>Zeimonas</taxon>
    </lineage>
</organism>
<dbReference type="Proteomes" id="UP000321548">
    <property type="component" value="Unassembled WGS sequence"/>
</dbReference>
<dbReference type="PROSITE" id="PS51318">
    <property type="entry name" value="TAT"/>
    <property type="match status" value="1"/>
</dbReference>
<feature type="chain" id="PRO_5023025356" evidence="2">
    <location>
        <begin position="33"/>
        <end position="332"/>
    </location>
</feature>
<proteinExistence type="inferred from homology"/>
<dbReference type="CDD" id="cd13578">
    <property type="entry name" value="PBP2_Bug27"/>
    <property type="match status" value="1"/>
</dbReference>
<reference evidence="3 4" key="1">
    <citation type="submission" date="2019-06" db="EMBL/GenBank/DDBJ databases">
        <title>Quisquiliibacterium sp. nov., isolated from a maize field.</title>
        <authorList>
            <person name="Lin S.-Y."/>
            <person name="Tsai C.-F."/>
            <person name="Young C.-C."/>
        </authorList>
    </citation>
    <scope>NUCLEOTIDE SEQUENCE [LARGE SCALE GENOMIC DNA]</scope>
    <source>
        <strain evidence="3 4">CC-CFT501</strain>
    </source>
</reference>
<dbReference type="RefSeq" id="WP_147704411.1">
    <property type="nucleotide sequence ID" value="NZ_VDUY01000004.1"/>
</dbReference>
<dbReference type="Gene3D" id="3.40.190.150">
    <property type="entry name" value="Bordetella uptake gene, domain 1"/>
    <property type="match status" value="1"/>
</dbReference>
<dbReference type="InterPro" id="IPR006311">
    <property type="entry name" value="TAT_signal"/>
</dbReference>
<protein>
    <submittedName>
        <fullName evidence="3">Tripartite tricarboxylate transporter substrate binding protein</fullName>
    </submittedName>
</protein>
<dbReference type="PANTHER" id="PTHR42928:SF5">
    <property type="entry name" value="BLR1237 PROTEIN"/>
    <property type="match status" value="1"/>
</dbReference>
<dbReference type="EMBL" id="VDUY01000004">
    <property type="protein sequence ID" value="TXL65215.1"/>
    <property type="molecule type" value="Genomic_DNA"/>
</dbReference>
<evidence type="ECO:0000256" key="1">
    <source>
        <dbReference type="ARBA" id="ARBA00006987"/>
    </source>
</evidence>
<gene>
    <name evidence="3" type="ORF">FHP08_10445</name>
</gene>
<dbReference type="SUPFAM" id="SSF53850">
    <property type="entry name" value="Periplasmic binding protein-like II"/>
    <property type="match status" value="1"/>
</dbReference>
<comment type="similarity">
    <text evidence="1">Belongs to the UPF0065 (bug) family.</text>
</comment>
<dbReference type="OrthoDB" id="9780943at2"/>